<keyword evidence="2" id="KW-0687">Ribonucleoprotein</keyword>
<feature type="domain" description="YcaO" evidence="1">
    <location>
        <begin position="355"/>
        <end position="721"/>
    </location>
</feature>
<proteinExistence type="predicted"/>
<dbReference type="GO" id="GO:0016740">
    <property type="term" value="F:transferase activity"/>
    <property type="evidence" value="ECO:0007669"/>
    <property type="project" value="UniProtKB-KW"/>
</dbReference>
<gene>
    <name evidence="2" type="ORF">EDC65_5454</name>
</gene>
<protein>
    <submittedName>
        <fullName evidence="2">Ribosomal protein S12 methylthiotransferase accessory factor</fullName>
    </submittedName>
</protein>
<dbReference type="Pfam" id="PF21084">
    <property type="entry name" value="WHD_DUF4423_like"/>
    <property type="match status" value="1"/>
</dbReference>
<dbReference type="PANTHER" id="PTHR37809:SF1">
    <property type="entry name" value="RIBOSOMAL PROTEIN S12 METHYLTHIOTRANSFERASE ACCESSORY FACTOR YCAO"/>
    <property type="match status" value="1"/>
</dbReference>
<dbReference type="InterPro" id="IPR022291">
    <property type="entry name" value="Bacteriocin_synth_cyclodeHase"/>
</dbReference>
<dbReference type="NCBIfam" id="TIGR03882">
    <property type="entry name" value="cyclo_dehyd_2"/>
    <property type="match status" value="1"/>
</dbReference>
<dbReference type="EMBL" id="RJKX01000020">
    <property type="protein sequence ID" value="ROP80807.1"/>
    <property type="molecule type" value="Genomic_DNA"/>
</dbReference>
<dbReference type="NCBIfam" id="TIGR03604">
    <property type="entry name" value="TOMM_cyclo_SagD"/>
    <property type="match status" value="1"/>
</dbReference>
<dbReference type="InterPro" id="IPR049274">
    <property type="entry name" value="LynD/TruD_wHTH-like"/>
</dbReference>
<dbReference type="Gene3D" id="3.90.930.60">
    <property type="match status" value="1"/>
</dbReference>
<dbReference type="InterPro" id="IPR003776">
    <property type="entry name" value="YcaO-like_dom"/>
</dbReference>
<comment type="caution">
    <text evidence="2">The sequence shown here is derived from an EMBL/GenBank/DDBJ whole genome shotgun (WGS) entry which is preliminary data.</text>
</comment>
<accession>A0A3N1KN79</accession>
<dbReference type="NCBIfam" id="TIGR00702">
    <property type="entry name" value="YcaO-type kinase domain"/>
    <property type="match status" value="1"/>
</dbReference>
<keyword evidence="3" id="KW-1185">Reference proteome</keyword>
<dbReference type="Pfam" id="PF02624">
    <property type="entry name" value="YcaO"/>
    <property type="match status" value="1"/>
</dbReference>
<dbReference type="Proteomes" id="UP000278222">
    <property type="component" value="Unassembled WGS sequence"/>
</dbReference>
<organism evidence="2 3">
    <name type="scientific">Stella humosa</name>
    <dbReference type="NCBI Taxonomy" id="94"/>
    <lineage>
        <taxon>Bacteria</taxon>
        <taxon>Pseudomonadati</taxon>
        <taxon>Pseudomonadota</taxon>
        <taxon>Alphaproteobacteria</taxon>
        <taxon>Rhodospirillales</taxon>
        <taxon>Stellaceae</taxon>
        <taxon>Stella</taxon>
    </lineage>
</organism>
<dbReference type="PROSITE" id="PS51664">
    <property type="entry name" value="YCAO"/>
    <property type="match status" value="1"/>
</dbReference>
<name>A0A3N1KN79_9PROT</name>
<evidence type="ECO:0000259" key="1">
    <source>
        <dbReference type="PROSITE" id="PS51664"/>
    </source>
</evidence>
<dbReference type="PANTHER" id="PTHR37809">
    <property type="entry name" value="RIBOSOMAL PROTEIN S12 METHYLTHIOTRANSFERASE ACCESSORY FACTOR YCAO"/>
    <property type="match status" value="1"/>
</dbReference>
<evidence type="ECO:0000313" key="2">
    <source>
        <dbReference type="EMBL" id="ROP80807.1"/>
    </source>
</evidence>
<sequence length="721" mass="76495">MRHKPAQIGFAPGIAAHVLSTTEVLLLTEGDPTVLHGAAYVQVAPLLDGTRTEDEVVAALAGIVEGRIAHYALGRLQALGHVVAVPDPAQAVPMPLILAEGVGTETVATFAAQLRALLADWPPAPAGTAPLTILLLDDYLRPSLAGRAAAAADAGMAFLPLAPAGRIAWLGPYVGPDAPADVPLLVARIRLNRAHAAGLADAGRFPLQPGGRRGVPPSLLVTVAASVAAQCAAGRVPESVAGALTRFDGLTGAASRHPLPPPRVPVRTTFPEVILRSTPKRFFSDGGHRVCPPDETLPSLMRHVDPILGIVPSVFQLEADEGVEEGAYVFGSPFRLAPSRDAPPHLGRQALGASGKGQGRTQSLVSCLAEAVERYSIMQADGLPARRASVDELGKAAVPPQAIHLFSDAQIARGTPTDSEPPHLGRVPGRVAADAPIHWIDAWSLTHARVRPVPLALCVHGYRPPSAGADSALRAHSTGCAAGNTIEEAVLQGFLEVAERDAIALWWYNRCPRPGVDLASFRNPFFDASIARFDARAMDLAVIDITTDLGIPAMVATVNDRRTGGHIRLGIGCHLEPQIAVSRAICELHQMMPYFQAVSRLAGYSVLKRWMAEATRASEPHLVPLDGPRIASADLVDQSRGDILDEVELCVAKAAALDLETLVLDMTRPDIGFPVARVIVPGLRNLTPGFAPGRLYDVPVRLGWLERPRREEEMNPIPFFI</sequence>
<dbReference type="OrthoDB" id="2379922at2"/>
<dbReference type="Gene3D" id="3.30.160.660">
    <property type="match status" value="1"/>
</dbReference>
<dbReference type="InterPro" id="IPR027624">
    <property type="entry name" value="TOMM_cyclo_SagD"/>
</dbReference>
<keyword evidence="2" id="KW-0808">Transferase</keyword>
<dbReference type="AlphaFoldDB" id="A0A3N1KN79"/>
<evidence type="ECO:0000313" key="3">
    <source>
        <dbReference type="Proteomes" id="UP000278222"/>
    </source>
</evidence>
<dbReference type="Gene3D" id="3.30.40.250">
    <property type="match status" value="1"/>
</dbReference>
<reference evidence="2 3" key="1">
    <citation type="submission" date="2018-11" db="EMBL/GenBank/DDBJ databases">
        <title>Genomic Encyclopedia of Type Strains, Phase IV (KMG-IV): sequencing the most valuable type-strain genomes for metagenomic binning, comparative biology and taxonomic classification.</title>
        <authorList>
            <person name="Goeker M."/>
        </authorList>
    </citation>
    <scope>NUCLEOTIDE SEQUENCE [LARGE SCALE GENOMIC DNA]</scope>
    <source>
        <strain evidence="2 3">DSM 5900</strain>
    </source>
</reference>
<dbReference type="GO" id="GO:0005840">
    <property type="term" value="C:ribosome"/>
    <property type="evidence" value="ECO:0007669"/>
    <property type="project" value="UniProtKB-KW"/>
</dbReference>
<dbReference type="Gene3D" id="3.30.1330.230">
    <property type="match status" value="1"/>
</dbReference>
<dbReference type="RefSeq" id="WP_123695677.1">
    <property type="nucleotide sequence ID" value="NZ_AP019700.1"/>
</dbReference>
<keyword evidence="2" id="KW-0689">Ribosomal protein</keyword>